<dbReference type="SMART" id="SM00380">
    <property type="entry name" value="AP2"/>
    <property type="match status" value="1"/>
</dbReference>
<protein>
    <recommendedName>
        <fullName evidence="6">AP2/ERF domain-containing protein</fullName>
    </recommendedName>
</protein>
<reference evidence="7 8" key="1">
    <citation type="submission" date="2020-10" db="EMBL/GenBank/DDBJ databases">
        <title>The Coptis chinensis genome and diversification of protoberbering-type alkaloids.</title>
        <authorList>
            <person name="Wang B."/>
            <person name="Shu S."/>
            <person name="Song C."/>
            <person name="Liu Y."/>
        </authorList>
    </citation>
    <scope>NUCLEOTIDE SEQUENCE [LARGE SCALE GENOMIC DNA]</scope>
    <source>
        <strain evidence="7">HL-2020</strain>
        <tissue evidence="7">Leaf</tissue>
    </source>
</reference>
<dbReference type="PRINTS" id="PR00367">
    <property type="entry name" value="ETHRSPELEMNT"/>
</dbReference>
<keyword evidence="8" id="KW-1185">Reference proteome</keyword>
<dbReference type="Proteomes" id="UP000631114">
    <property type="component" value="Unassembled WGS sequence"/>
</dbReference>
<dbReference type="AlphaFoldDB" id="A0A835H0R1"/>
<keyword evidence="5" id="KW-0539">Nucleus</keyword>
<dbReference type="GO" id="GO:0003700">
    <property type="term" value="F:DNA-binding transcription factor activity"/>
    <property type="evidence" value="ECO:0007669"/>
    <property type="project" value="InterPro"/>
</dbReference>
<evidence type="ECO:0000256" key="2">
    <source>
        <dbReference type="ARBA" id="ARBA00023015"/>
    </source>
</evidence>
<gene>
    <name evidence="7" type="ORF">IFM89_002125</name>
</gene>
<evidence type="ECO:0000256" key="3">
    <source>
        <dbReference type="ARBA" id="ARBA00023125"/>
    </source>
</evidence>
<dbReference type="PROSITE" id="PS51032">
    <property type="entry name" value="AP2_ERF"/>
    <property type="match status" value="1"/>
</dbReference>
<comment type="subcellular location">
    <subcellularLocation>
        <location evidence="1">Nucleus</location>
    </subcellularLocation>
</comment>
<keyword evidence="2" id="KW-0805">Transcription regulation</keyword>
<dbReference type="OrthoDB" id="10038011at2759"/>
<dbReference type="GO" id="GO:0003677">
    <property type="term" value="F:DNA binding"/>
    <property type="evidence" value="ECO:0007669"/>
    <property type="project" value="UniProtKB-KW"/>
</dbReference>
<dbReference type="InterPro" id="IPR044808">
    <property type="entry name" value="ERF_plant"/>
</dbReference>
<dbReference type="PANTHER" id="PTHR31190">
    <property type="entry name" value="DNA-BINDING DOMAIN"/>
    <property type="match status" value="1"/>
</dbReference>
<dbReference type="InterPro" id="IPR036955">
    <property type="entry name" value="AP2/ERF_dom_sf"/>
</dbReference>
<evidence type="ECO:0000313" key="8">
    <source>
        <dbReference type="Proteomes" id="UP000631114"/>
    </source>
</evidence>
<dbReference type="SUPFAM" id="SSF54171">
    <property type="entry name" value="DNA-binding domain"/>
    <property type="match status" value="1"/>
</dbReference>
<evidence type="ECO:0000256" key="5">
    <source>
        <dbReference type="ARBA" id="ARBA00023242"/>
    </source>
</evidence>
<dbReference type="CDD" id="cd00018">
    <property type="entry name" value="AP2"/>
    <property type="match status" value="1"/>
</dbReference>
<dbReference type="PANTHER" id="PTHR31190:SF480">
    <property type="entry name" value="ETHYLENE-RESPONSIVE TRANSCRIPTION FACTOR RAP2-12"/>
    <property type="match status" value="1"/>
</dbReference>
<dbReference type="InterPro" id="IPR016177">
    <property type="entry name" value="DNA-bd_dom_sf"/>
</dbReference>
<feature type="domain" description="AP2/ERF" evidence="6">
    <location>
        <begin position="21"/>
        <end position="73"/>
    </location>
</feature>
<evidence type="ECO:0000259" key="6">
    <source>
        <dbReference type="PROSITE" id="PS51032"/>
    </source>
</evidence>
<dbReference type="InterPro" id="IPR001471">
    <property type="entry name" value="AP2/ERF_dom"/>
</dbReference>
<evidence type="ECO:0000313" key="7">
    <source>
        <dbReference type="EMBL" id="KAF9591170.1"/>
    </source>
</evidence>
<dbReference type="GO" id="GO:0009873">
    <property type="term" value="P:ethylene-activated signaling pathway"/>
    <property type="evidence" value="ECO:0007669"/>
    <property type="project" value="InterPro"/>
</dbReference>
<sequence length="73" mass="8429">MWNSMDVLRSLQRGKGSINTNYIGIIQRPLGRWTIEIRDPRKGVRVWLGSFNTPEEATKGYDAEAHRMLKLAQ</sequence>
<accession>A0A835H0R1</accession>
<evidence type="ECO:0000256" key="1">
    <source>
        <dbReference type="ARBA" id="ARBA00004123"/>
    </source>
</evidence>
<keyword evidence="3" id="KW-0238">DNA-binding</keyword>
<proteinExistence type="predicted"/>
<name>A0A835H0R1_9MAGN</name>
<dbReference type="GO" id="GO:0005634">
    <property type="term" value="C:nucleus"/>
    <property type="evidence" value="ECO:0007669"/>
    <property type="project" value="UniProtKB-SubCell"/>
</dbReference>
<comment type="caution">
    <text evidence="7">The sequence shown here is derived from an EMBL/GenBank/DDBJ whole genome shotgun (WGS) entry which is preliminary data.</text>
</comment>
<dbReference type="EMBL" id="JADFTS010000008">
    <property type="protein sequence ID" value="KAF9591170.1"/>
    <property type="molecule type" value="Genomic_DNA"/>
</dbReference>
<evidence type="ECO:0000256" key="4">
    <source>
        <dbReference type="ARBA" id="ARBA00023163"/>
    </source>
</evidence>
<organism evidence="7 8">
    <name type="scientific">Coptis chinensis</name>
    <dbReference type="NCBI Taxonomy" id="261450"/>
    <lineage>
        <taxon>Eukaryota</taxon>
        <taxon>Viridiplantae</taxon>
        <taxon>Streptophyta</taxon>
        <taxon>Embryophyta</taxon>
        <taxon>Tracheophyta</taxon>
        <taxon>Spermatophyta</taxon>
        <taxon>Magnoliopsida</taxon>
        <taxon>Ranunculales</taxon>
        <taxon>Ranunculaceae</taxon>
        <taxon>Coptidoideae</taxon>
        <taxon>Coptis</taxon>
    </lineage>
</organism>
<keyword evidence="4" id="KW-0804">Transcription</keyword>
<dbReference type="Gene3D" id="3.30.730.10">
    <property type="entry name" value="AP2/ERF domain"/>
    <property type="match status" value="1"/>
</dbReference>